<dbReference type="Proteomes" id="UP000240424">
    <property type="component" value="Unassembled WGS sequence"/>
</dbReference>
<dbReference type="RefSeq" id="WP_077077173.1">
    <property type="nucleotide sequence ID" value="NZ_FUEZ01000003.1"/>
</dbReference>
<dbReference type="STRING" id="1841861.GCA_900157365_04535"/>
<evidence type="ECO:0000313" key="5">
    <source>
        <dbReference type="Proteomes" id="UP000240424"/>
    </source>
</evidence>
<dbReference type="EMBL" id="FUEZ01000003">
    <property type="protein sequence ID" value="SPM38156.1"/>
    <property type="molecule type" value="Genomic_DNA"/>
</dbReference>
<dbReference type="InterPro" id="IPR000030">
    <property type="entry name" value="PPE_dom"/>
</dbReference>
<evidence type="ECO:0000259" key="3">
    <source>
        <dbReference type="Pfam" id="PF12484"/>
    </source>
</evidence>
<evidence type="ECO:0000256" key="1">
    <source>
        <dbReference type="ARBA" id="ARBA00010652"/>
    </source>
</evidence>
<evidence type="ECO:0000259" key="2">
    <source>
        <dbReference type="Pfam" id="PF00823"/>
    </source>
</evidence>
<organism evidence="4 5">
    <name type="scientific">Mycobacterium numidiamassiliense</name>
    <dbReference type="NCBI Taxonomy" id="1841861"/>
    <lineage>
        <taxon>Bacteria</taxon>
        <taxon>Bacillati</taxon>
        <taxon>Actinomycetota</taxon>
        <taxon>Actinomycetes</taxon>
        <taxon>Mycobacteriales</taxon>
        <taxon>Mycobacteriaceae</taxon>
        <taxon>Mycobacterium</taxon>
    </lineage>
</organism>
<dbReference type="InterPro" id="IPR022171">
    <property type="entry name" value="PPE_C"/>
</dbReference>
<evidence type="ECO:0008006" key="6">
    <source>
        <dbReference type="Google" id="ProtNLM"/>
    </source>
</evidence>
<dbReference type="InterPro" id="IPR038332">
    <property type="entry name" value="PPE_sf"/>
</dbReference>
<sequence>MDFVFLPPEINSARMYSGPGSGALLTAAGSWDSLSADLGTVAEVYESVLWSLTSLQWRGPTAEAMVATATPYMSWLHTTAERAMQTAVRARLAAAAYELAHAMTVPPAAVAANRTQLTALIATNFFGQNTAAIAATEAQYAEYWAQDVTAMTGYAASSAEATQFTGFSSARQNTNPEGVNAQQAAVTQAVNNSSASNPLSQAASASATDTLDSAPASDSTFLDGAVAFFASTDNLANLESFPQDIIGVESTLGMIPASAAEAEVAPPTVALQGVAASVGGAANLGTATVAVGRAGSIGSMSVPASWTTPSGSPGTTASSIGLSALTESDVTAGSGSGLPGLPGVRPASRATLVVPRYGVRPKMMPRPPYAG</sequence>
<comment type="similarity">
    <text evidence="1">Belongs to the mycobacterial PPE family.</text>
</comment>
<accession>A0A2U3P324</accession>
<dbReference type="FunFam" id="1.20.1260.20:FF:000001">
    <property type="entry name" value="PPE family protein PPE41"/>
    <property type="match status" value="1"/>
</dbReference>
<gene>
    <name evidence="4" type="ORF">MNAB215_332</name>
</gene>
<dbReference type="PANTHER" id="PTHR46766:SF1">
    <property type="entry name" value="GLUTAMINE-RICH PROTEIN 2"/>
    <property type="match status" value="1"/>
</dbReference>
<reference evidence="4 5" key="1">
    <citation type="submission" date="2017-01" db="EMBL/GenBank/DDBJ databases">
        <authorList>
            <consortium name="Urmite Genomes"/>
        </authorList>
    </citation>
    <scope>NUCLEOTIDE SEQUENCE [LARGE SCALE GENOMIC DNA]</scope>
    <source>
        <strain evidence="4 5">AB215</strain>
    </source>
</reference>
<dbReference type="SUPFAM" id="SSF140459">
    <property type="entry name" value="PE/PPE dimer-like"/>
    <property type="match status" value="1"/>
</dbReference>
<dbReference type="Pfam" id="PF00823">
    <property type="entry name" value="PPE"/>
    <property type="match status" value="1"/>
</dbReference>
<protein>
    <recommendedName>
        <fullName evidence="6">PPE family protein</fullName>
    </recommendedName>
</protein>
<dbReference type="Pfam" id="PF12484">
    <property type="entry name" value="PPE-SVP"/>
    <property type="match status" value="1"/>
</dbReference>
<dbReference type="OrthoDB" id="4701106at2"/>
<proteinExistence type="inferred from homology"/>
<dbReference type="GO" id="GO:0052572">
    <property type="term" value="P:response to host immune response"/>
    <property type="evidence" value="ECO:0007669"/>
    <property type="project" value="TreeGrafter"/>
</dbReference>
<dbReference type="AlphaFoldDB" id="A0A2U3P324"/>
<feature type="domain" description="PPE" evidence="2">
    <location>
        <begin position="2"/>
        <end position="164"/>
    </location>
</feature>
<evidence type="ECO:0000313" key="4">
    <source>
        <dbReference type="EMBL" id="SPM38156.1"/>
    </source>
</evidence>
<dbReference type="PANTHER" id="PTHR46766">
    <property type="entry name" value="GLUTAMINE-RICH PROTEIN 2"/>
    <property type="match status" value="1"/>
</dbReference>
<dbReference type="Gene3D" id="1.20.1260.20">
    <property type="entry name" value="PPE superfamily"/>
    <property type="match status" value="1"/>
</dbReference>
<keyword evidence="5" id="KW-1185">Reference proteome</keyword>
<name>A0A2U3P324_9MYCO</name>
<feature type="domain" description="PPE family C-terminal" evidence="3">
    <location>
        <begin position="290"/>
        <end position="367"/>
    </location>
</feature>